<organism evidence="2 3">
    <name type="scientific">Novosphingobium mangrovi</name>
    <name type="common">ex Huang et al. 2023</name>
    <dbReference type="NCBI Taxonomy" id="2976432"/>
    <lineage>
        <taxon>Bacteria</taxon>
        <taxon>Pseudomonadati</taxon>
        <taxon>Pseudomonadota</taxon>
        <taxon>Alphaproteobacteria</taxon>
        <taxon>Sphingomonadales</taxon>
        <taxon>Sphingomonadaceae</taxon>
        <taxon>Novosphingobium</taxon>
    </lineage>
</organism>
<dbReference type="PANTHER" id="PTHR43591">
    <property type="entry name" value="METHYLTRANSFERASE"/>
    <property type="match status" value="1"/>
</dbReference>
<dbReference type="PANTHER" id="PTHR43591:SF24">
    <property type="entry name" value="2-METHOXY-6-POLYPRENYL-1,4-BENZOQUINOL METHYLASE, MITOCHONDRIAL"/>
    <property type="match status" value="1"/>
</dbReference>
<accession>A0ABT2I580</accession>
<evidence type="ECO:0000313" key="3">
    <source>
        <dbReference type="Proteomes" id="UP001165583"/>
    </source>
</evidence>
<dbReference type="InterPro" id="IPR029063">
    <property type="entry name" value="SAM-dependent_MTases_sf"/>
</dbReference>
<protein>
    <submittedName>
        <fullName evidence="2">Class I SAM-dependent methyltransferase</fullName>
    </submittedName>
</protein>
<feature type="domain" description="Methyltransferase" evidence="1">
    <location>
        <begin position="55"/>
        <end position="147"/>
    </location>
</feature>
<keyword evidence="3" id="KW-1185">Reference proteome</keyword>
<dbReference type="Gene3D" id="3.40.50.150">
    <property type="entry name" value="Vaccinia Virus protein VP39"/>
    <property type="match status" value="1"/>
</dbReference>
<dbReference type="RefSeq" id="WP_260045865.1">
    <property type="nucleotide sequence ID" value="NZ_JANZXA010000005.1"/>
</dbReference>
<sequence>MTTTMNNPAGTSPGSDWNAETATHWIAAQSAMEAMLRPFSQVLCAYLEDIAEGHVLDVGCGTGATTFDIQNQLKPGGQCTGIDISEAMTAVARERAAREGSRARFICADAQGHDFGHARFDAVVSRFGVMFFNDPVAAFANLRGACADGAPLHMVTWRSPAENPFMTLARDTALPLLPAPIARQDKPTGQFAFADPAHVTDNLAHAGWSDIAIETCDAACVFPVGALKAYAARMGPIGRLMPLLDSALQERVTAAVLDAYHPYVHGDEVRFNAACWVISARS</sequence>
<dbReference type="EMBL" id="JANZXA010000005">
    <property type="protein sequence ID" value="MCT2399763.1"/>
    <property type="molecule type" value="Genomic_DNA"/>
</dbReference>
<dbReference type="GO" id="GO:0032259">
    <property type="term" value="P:methylation"/>
    <property type="evidence" value="ECO:0007669"/>
    <property type="project" value="UniProtKB-KW"/>
</dbReference>
<dbReference type="InterPro" id="IPR041698">
    <property type="entry name" value="Methyltransf_25"/>
</dbReference>
<evidence type="ECO:0000313" key="2">
    <source>
        <dbReference type="EMBL" id="MCT2399763.1"/>
    </source>
</evidence>
<dbReference type="GO" id="GO:0008168">
    <property type="term" value="F:methyltransferase activity"/>
    <property type="evidence" value="ECO:0007669"/>
    <property type="project" value="UniProtKB-KW"/>
</dbReference>
<reference evidence="2" key="1">
    <citation type="submission" date="2022-09" db="EMBL/GenBank/DDBJ databases">
        <title>Novosphingobium sp. Nov., a polycyclic aromatic hydrocarbon-degrading bacterium isolated form mangrove sediments in HongKong.</title>
        <authorList>
            <person name="Hu Z."/>
        </authorList>
    </citation>
    <scope>NUCLEOTIDE SEQUENCE</scope>
    <source>
        <strain evidence="2">HK4-1</strain>
    </source>
</reference>
<dbReference type="SUPFAM" id="SSF53335">
    <property type="entry name" value="S-adenosyl-L-methionine-dependent methyltransferases"/>
    <property type="match status" value="1"/>
</dbReference>
<dbReference type="Pfam" id="PF13649">
    <property type="entry name" value="Methyltransf_25"/>
    <property type="match status" value="1"/>
</dbReference>
<evidence type="ECO:0000259" key="1">
    <source>
        <dbReference type="Pfam" id="PF13649"/>
    </source>
</evidence>
<name>A0ABT2I580_9SPHN</name>
<proteinExistence type="predicted"/>
<comment type="caution">
    <text evidence="2">The sequence shown here is derived from an EMBL/GenBank/DDBJ whole genome shotgun (WGS) entry which is preliminary data.</text>
</comment>
<dbReference type="Proteomes" id="UP001165583">
    <property type="component" value="Unassembled WGS sequence"/>
</dbReference>
<gene>
    <name evidence="2" type="ORF">NZK81_09390</name>
</gene>
<dbReference type="CDD" id="cd02440">
    <property type="entry name" value="AdoMet_MTases"/>
    <property type="match status" value="1"/>
</dbReference>
<keyword evidence="2" id="KW-0808">Transferase</keyword>
<keyword evidence="2" id="KW-0489">Methyltransferase</keyword>